<gene>
    <name evidence="11" type="ORF">OLC1_LOCUS12362</name>
</gene>
<dbReference type="InterPro" id="IPR005200">
    <property type="entry name" value="Endo-beta-glucanase"/>
</dbReference>
<dbReference type="Proteomes" id="UP001161247">
    <property type="component" value="Chromosome 4"/>
</dbReference>
<keyword evidence="7" id="KW-0961">Cell wall biogenesis/degradation</keyword>
<feature type="domain" description="Glycosyl hydrolase family 81 N-terminal" evidence="9">
    <location>
        <begin position="30"/>
        <end position="301"/>
    </location>
</feature>
<keyword evidence="4" id="KW-0378">Hydrolase</keyword>
<protein>
    <recommendedName>
        <fullName evidence="3">glucan endo-1,3-beta-D-glucosidase</fullName>
        <ecNumber evidence="3">3.2.1.39</ecNumber>
    </recommendedName>
</protein>
<dbReference type="EC" id="3.2.1.39" evidence="3"/>
<name>A0AAV1D8I0_OLDCO</name>
<evidence type="ECO:0000256" key="3">
    <source>
        <dbReference type="ARBA" id="ARBA00012780"/>
    </source>
</evidence>
<dbReference type="Pfam" id="PF17652">
    <property type="entry name" value="Glyco_hydro81C"/>
    <property type="match status" value="1"/>
</dbReference>
<evidence type="ECO:0000256" key="5">
    <source>
        <dbReference type="ARBA" id="ARBA00023277"/>
    </source>
</evidence>
<dbReference type="GO" id="GO:0042973">
    <property type="term" value="F:glucan endo-1,3-beta-D-glucosidase activity"/>
    <property type="evidence" value="ECO:0007669"/>
    <property type="project" value="UniProtKB-EC"/>
</dbReference>
<evidence type="ECO:0000259" key="10">
    <source>
        <dbReference type="Pfam" id="PF17652"/>
    </source>
</evidence>
<organism evidence="11 12">
    <name type="scientific">Oldenlandia corymbosa var. corymbosa</name>
    <dbReference type="NCBI Taxonomy" id="529605"/>
    <lineage>
        <taxon>Eukaryota</taxon>
        <taxon>Viridiplantae</taxon>
        <taxon>Streptophyta</taxon>
        <taxon>Embryophyta</taxon>
        <taxon>Tracheophyta</taxon>
        <taxon>Spermatophyta</taxon>
        <taxon>Magnoliopsida</taxon>
        <taxon>eudicotyledons</taxon>
        <taxon>Gunneridae</taxon>
        <taxon>Pentapetalae</taxon>
        <taxon>asterids</taxon>
        <taxon>lamiids</taxon>
        <taxon>Gentianales</taxon>
        <taxon>Rubiaceae</taxon>
        <taxon>Rubioideae</taxon>
        <taxon>Spermacoceae</taxon>
        <taxon>Hedyotis-Oldenlandia complex</taxon>
        <taxon>Oldenlandia</taxon>
    </lineage>
</organism>
<comment type="similarity">
    <text evidence="2">Belongs to the glycosyl hydrolase 81 family.</text>
</comment>
<accession>A0AAV1D8I0</accession>
<dbReference type="AlphaFoldDB" id="A0AAV1D8I0"/>
<keyword evidence="8" id="KW-0624">Polysaccharide degradation</keyword>
<dbReference type="Pfam" id="PF03639">
    <property type="entry name" value="Glyco_hydro_81"/>
    <property type="match status" value="1"/>
</dbReference>
<evidence type="ECO:0000313" key="11">
    <source>
        <dbReference type="EMBL" id="CAI9103142.1"/>
    </source>
</evidence>
<keyword evidence="12" id="KW-1185">Reference proteome</keyword>
<evidence type="ECO:0000256" key="1">
    <source>
        <dbReference type="ARBA" id="ARBA00000382"/>
    </source>
</evidence>
<dbReference type="PANTHER" id="PTHR31983">
    <property type="entry name" value="ENDO-1,3(4)-BETA-GLUCANASE 1"/>
    <property type="match status" value="1"/>
</dbReference>
<keyword evidence="6" id="KW-0326">Glycosidase</keyword>
<dbReference type="Gene3D" id="2.70.98.30">
    <property type="entry name" value="Golgi alpha-mannosidase II, domain 4"/>
    <property type="match status" value="1"/>
</dbReference>
<evidence type="ECO:0000256" key="4">
    <source>
        <dbReference type="ARBA" id="ARBA00022801"/>
    </source>
</evidence>
<dbReference type="InterPro" id="IPR040720">
    <property type="entry name" value="GH81_C"/>
</dbReference>
<evidence type="ECO:0000256" key="6">
    <source>
        <dbReference type="ARBA" id="ARBA00023295"/>
    </source>
</evidence>
<feature type="domain" description="Glycosyl hydrolase family 81 C-terminal" evidence="10">
    <location>
        <begin position="308"/>
        <end position="660"/>
    </location>
</feature>
<evidence type="ECO:0000256" key="2">
    <source>
        <dbReference type="ARBA" id="ARBA00010730"/>
    </source>
</evidence>
<dbReference type="GO" id="GO:0052861">
    <property type="term" value="F:endo-1,3(4)-beta-glucanase activity"/>
    <property type="evidence" value="ECO:0007669"/>
    <property type="project" value="InterPro"/>
</dbReference>
<dbReference type="EMBL" id="OX459121">
    <property type="protein sequence ID" value="CAI9103142.1"/>
    <property type="molecule type" value="Genomic_DNA"/>
</dbReference>
<dbReference type="InterPro" id="IPR040451">
    <property type="entry name" value="GH81_N"/>
</dbReference>
<evidence type="ECO:0000256" key="8">
    <source>
        <dbReference type="ARBA" id="ARBA00023326"/>
    </source>
</evidence>
<evidence type="ECO:0000259" key="9">
    <source>
        <dbReference type="Pfam" id="PF03639"/>
    </source>
</evidence>
<dbReference type="GO" id="GO:0000272">
    <property type="term" value="P:polysaccharide catabolic process"/>
    <property type="evidence" value="ECO:0007669"/>
    <property type="project" value="UniProtKB-KW"/>
</dbReference>
<evidence type="ECO:0000313" key="12">
    <source>
        <dbReference type="Proteomes" id="UP001161247"/>
    </source>
</evidence>
<keyword evidence="5" id="KW-0119">Carbohydrate metabolism</keyword>
<dbReference type="GO" id="GO:0071555">
    <property type="term" value="P:cell wall organization"/>
    <property type="evidence" value="ECO:0007669"/>
    <property type="project" value="UniProtKB-KW"/>
</dbReference>
<dbReference type="PROSITE" id="PS52008">
    <property type="entry name" value="GH81"/>
    <property type="match status" value="1"/>
</dbReference>
<sequence>MELYQPFLFPATHSAVLPDPSQYFAPNLLSSPLPTNSFFQNFVLKNGSQPEYIHPYIIKSVLSTLSICYPSLFQNASFVYQVFTPDLSISTVNNPNPNSSHVISAFSDLGVTLDHPSSKLRFYLVRGSPYVTFEVLDKVAISISTFHSILKISSNPSLTKYTIKLKSNQTWLLYASSPIYLKQSGRSNIITGKFTGVIRTAALPDSDPVTEATLDRFHSSYASSGHAVLSKPFTVEYSWEKKGFGGDLLMLALPLHLKFLSTADCSFTVLKNFKYSSIDGDLVGVVAKDSWVLKTDPIPLSWHSIKGVEKKSQAEIVAALTKDVKDLSKTPIGTNSSYFYGKAIARAARLALIAEEVSYLKVIPAIKKFLKRSIEPWLDGKFVGNAFLYDPKWGGIVTKVGSLDPMGDFGFGIYNDHHYHLGYFTYVISVLAKIDPDWGKKYKPQAYSLVTDFMTSSNKAANSSYPKVRCFDFWLLHSWAAGLTEFPDGRNQESTSEAINGYYSAALMGLAYGDNHLVDIGSTLTAFEIQSAIAWWHVRKDDTLYGEEFTKENRVVGILWANKRESRLWFAPPEWVECRLGIQVLPLLPITEVVFSDVKYTKQLVKWSRPALSRNDTGEGWKGFIFALEGVYKRRSALKKIKKLKGYDDGNSLTNLLWWIHSRS</sequence>
<proteinExistence type="inferred from homology"/>
<evidence type="ECO:0000256" key="7">
    <source>
        <dbReference type="ARBA" id="ARBA00023316"/>
    </source>
</evidence>
<reference evidence="11" key="1">
    <citation type="submission" date="2023-03" db="EMBL/GenBank/DDBJ databases">
        <authorList>
            <person name="Julca I."/>
        </authorList>
    </citation>
    <scope>NUCLEOTIDE SEQUENCE</scope>
</reference>
<comment type="catalytic activity">
    <reaction evidence="1">
        <text>Hydrolysis of (1-&gt;3)-beta-D-glucosidic linkages in (1-&gt;3)-beta-D-glucans.</text>
        <dbReference type="EC" id="3.2.1.39"/>
    </reaction>
</comment>
<dbReference type="PANTHER" id="PTHR31983:SF13">
    <property type="entry name" value="GLUCAN ENDO-1,3-BETA-D-GLUCOSIDASE"/>
    <property type="match status" value="1"/>
</dbReference>